<keyword evidence="4" id="KW-1185">Reference proteome</keyword>
<evidence type="ECO:0000313" key="4">
    <source>
        <dbReference type="Proteomes" id="UP000623129"/>
    </source>
</evidence>
<dbReference type="AlphaFoldDB" id="A0A833QK73"/>
<feature type="region of interest" description="Disordered" evidence="1">
    <location>
        <begin position="174"/>
        <end position="202"/>
    </location>
</feature>
<evidence type="ECO:0000259" key="2">
    <source>
        <dbReference type="PROSITE" id="PS50004"/>
    </source>
</evidence>
<proteinExistence type="predicted"/>
<evidence type="ECO:0000313" key="3">
    <source>
        <dbReference type="EMBL" id="KAF3323557.1"/>
    </source>
</evidence>
<feature type="domain" description="C2" evidence="2">
    <location>
        <begin position="1"/>
        <end position="116"/>
    </location>
</feature>
<comment type="caution">
    <text evidence="3">The sequence shown here is derived from an EMBL/GenBank/DDBJ whole genome shotgun (WGS) entry which is preliminary data.</text>
</comment>
<accession>A0A833QK73</accession>
<dbReference type="PANTHER" id="PTHR32246:SF169">
    <property type="entry name" value="PROTEIN SRC2-LIKE"/>
    <property type="match status" value="1"/>
</dbReference>
<dbReference type="OrthoDB" id="1068731at2759"/>
<sequence length="316" mass="35036">MDRQSIDLKYISGRGIGSLAAFRRPCLYTTVYISSPSSSPRPHRQKTHTDPHGASNPEWNHPIRLYFDSNHHSSSRDLILNFDIKTQVPLLGDKLVGSVQVPLANLASEGPTETLHHVSYQVLGPDGKANGILSFSYILNESPVRVSSDPAPVQDNITLHQGSSYPTFLNDVEPQEVYPVPPPEKPDSMSQLYPPPEKPDSKPRFYPTLDTIENFKPFVYPSLLSEPNPQVYPQPPLPESKPSLYPVVSTEPAIAYPVQDSGLDGYCQTPRSLVSYPQVEPVSGLASYATPGYYPPSRAPGYCYQARGWDWDGRCL</sequence>
<dbReference type="Proteomes" id="UP000623129">
    <property type="component" value="Unassembled WGS sequence"/>
</dbReference>
<organism evidence="3 4">
    <name type="scientific">Carex littledalei</name>
    <dbReference type="NCBI Taxonomy" id="544730"/>
    <lineage>
        <taxon>Eukaryota</taxon>
        <taxon>Viridiplantae</taxon>
        <taxon>Streptophyta</taxon>
        <taxon>Embryophyta</taxon>
        <taxon>Tracheophyta</taxon>
        <taxon>Spermatophyta</taxon>
        <taxon>Magnoliopsida</taxon>
        <taxon>Liliopsida</taxon>
        <taxon>Poales</taxon>
        <taxon>Cyperaceae</taxon>
        <taxon>Cyperoideae</taxon>
        <taxon>Cariceae</taxon>
        <taxon>Carex</taxon>
        <taxon>Carex subgen. Euthyceras</taxon>
    </lineage>
</organism>
<dbReference type="CDD" id="cd04051">
    <property type="entry name" value="C2_SRC2_like"/>
    <property type="match status" value="1"/>
</dbReference>
<dbReference type="Gene3D" id="2.60.40.150">
    <property type="entry name" value="C2 domain"/>
    <property type="match status" value="1"/>
</dbReference>
<dbReference type="InterPro" id="IPR044750">
    <property type="entry name" value="C2_SRC2/BAP"/>
</dbReference>
<dbReference type="GO" id="GO:0006952">
    <property type="term" value="P:defense response"/>
    <property type="evidence" value="ECO:0007669"/>
    <property type="project" value="InterPro"/>
</dbReference>
<dbReference type="PANTHER" id="PTHR32246">
    <property type="entry name" value="INGRESSION PROTEIN FIC1"/>
    <property type="match status" value="1"/>
</dbReference>
<dbReference type="InterPro" id="IPR000008">
    <property type="entry name" value="C2_dom"/>
</dbReference>
<feature type="region of interest" description="Disordered" evidence="1">
    <location>
        <begin position="34"/>
        <end position="58"/>
    </location>
</feature>
<evidence type="ECO:0000256" key="1">
    <source>
        <dbReference type="SAM" id="MobiDB-lite"/>
    </source>
</evidence>
<dbReference type="SMART" id="SM00239">
    <property type="entry name" value="C2"/>
    <property type="match status" value="1"/>
</dbReference>
<dbReference type="InterPro" id="IPR035892">
    <property type="entry name" value="C2_domain_sf"/>
</dbReference>
<name>A0A833QK73_9POAL</name>
<dbReference type="Pfam" id="PF00168">
    <property type="entry name" value="C2"/>
    <property type="match status" value="1"/>
</dbReference>
<dbReference type="EMBL" id="SWLB01000023">
    <property type="protein sequence ID" value="KAF3323557.1"/>
    <property type="molecule type" value="Genomic_DNA"/>
</dbReference>
<protein>
    <submittedName>
        <fullName evidence="3">C2 domain-containing protein</fullName>
    </submittedName>
</protein>
<dbReference type="PROSITE" id="PS50004">
    <property type="entry name" value="C2"/>
    <property type="match status" value="1"/>
</dbReference>
<reference evidence="3" key="1">
    <citation type="submission" date="2020-01" db="EMBL/GenBank/DDBJ databases">
        <title>Genome sequence of Kobresia littledalei, the first chromosome-level genome in the family Cyperaceae.</title>
        <authorList>
            <person name="Qu G."/>
        </authorList>
    </citation>
    <scope>NUCLEOTIDE SEQUENCE</scope>
    <source>
        <strain evidence="3">C.B.Clarke</strain>
        <tissue evidence="3">Leaf</tissue>
    </source>
</reference>
<dbReference type="SUPFAM" id="SSF49562">
    <property type="entry name" value="C2 domain (Calcium/lipid-binding domain, CaLB)"/>
    <property type="match status" value="1"/>
</dbReference>
<gene>
    <name evidence="3" type="ORF">FCM35_KLT12288</name>
</gene>